<dbReference type="Proteomes" id="UP001409585">
    <property type="component" value="Unassembled WGS sequence"/>
</dbReference>
<comment type="pathway">
    <text evidence="1">Cell wall biogenesis; peptidoglycan recycling.</text>
</comment>
<evidence type="ECO:0000313" key="2">
    <source>
        <dbReference type="EMBL" id="GAA4941809.1"/>
    </source>
</evidence>
<dbReference type="AlphaFoldDB" id="A0AAV3U3D4"/>
<dbReference type="HAMAP" id="MF_01270">
    <property type="entry name" value="AnhMurNAc_kinase"/>
    <property type="match status" value="1"/>
</dbReference>
<organism evidence="2 3">
    <name type="scientific">Halioxenophilus aromaticivorans</name>
    <dbReference type="NCBI Taxonomy" id="1306992"/>
    <lineage>
        <taxon>Bacteria</taxon>
        <taxon>Pseudomonadati</taxon>
        <taxon>Pseudomonadota</taxon>
        <taxon>Gammaproteobacteria</taxon>
        <taxon>Alteromonadales</taxon>
        <taxon>Alteromonadaceae</taxon>
        <taxon>Halioxenophilus</taxon>
    </lineage>
</organism>
<comment type="function">
    <text evidence="1">Catalyzes the specific phosphorylation of 1,6-anhydro-N-acetylmuramic acid (anhMurNAc) with the simultaneous cleavage of the 1,6-anhydro ring, generating MurNAc-6-P. Is required for the utilization of anhMurNAc either imported from the medium or derived from its own cell wall murein, and thus plays a role in cell wall recycling.</text>
</comment>
<comment type="catalytic activity">
    <reaction evidence="1">
        <text>1,6-anhydro-N-acetyl-beta-muramate + ATP + H2O = N-acetyl-D-muramate 6-phosphate + ADP + H(+)</text>
        <dbReference type="Rhea" id="RHEA:24952"/>
        <dbReference type="ChEBI" id="CHEBI:15377"/>
        <dbReference type="ChEBI" id="CHEBI:15378"/>
        <dbReference type="ChEBI" id="CHEBI:30616"/>
        <dbReference type="ChEBI" id="CHEBI:58690"/>
        <dbReference type="ChEBI" id="CHEBI:58722"/>
        <dbReference type="ChEBI" id="CHEBI:456216"/>
        <dbReference type="EC" id="2.7.1.170"/>
    </reaction>
</comment>
<comment type="caution">
    <text evidence="2">The sequence shown here is derived from an EMBL/GenBank/DDBJ whole genome shotgun (WGS) entry which is preliminary data.</text>
</comment>
<evidence type="ECO:0000313" key="3">
    <source>
        <dbReference type="Proteomes" id="UP001409585"/>
    </source>
</evidence>
<dbReference type="EMBL" id="BAABLX010000012">
    <property type="protein sequence ID" value="GAA4941809.1"/>
    <property type="molecule type" value="Genomic_DNA"/>
</dbReference>
<protein>
    <recommendedName>
        <fullName evidence="1">Anhydro-N-acetylmuramic acid kinase</fullName>
        <ecNumber evidence="1">2.7.1.170</ecNumber>
    </recommendedName>
    <alternativeName>
        <fullName evidence="1">AnhMurNAc kinase</fullName>
    </alternativeName>
</protein>
<dbReference type="CDD" id="cd24050">
    <property type="entry name" value="ASKHA_NBD_ANMK"/>
    <property type="match status" value="1"/>
</dbReference>
<dbReference type="EC" id="2.7.1.170" evidence="1"/>
<dbReference type="GO" id="GO:0006040">
    <property type="term" value="P:amino sugar metabolic process"/>
    <property type="evidence" value="ECO:0007669"/>
    <property type="project" value="InterPro"/>
</dbReference>
<keyword evidence="1" id="KW-0119">Carbohydrate metabolism</keyword>
<proteinExistence type="inferred from homology"/>
<gene>
    <name evidence="1" type="primary">anmK</name>
    <name evidence="2" type="ORF">GCM10025791_20350</name>
</gene>
<keyword evidence="1" id="KW-0808">Transferase</keyword>
<dbReference type="PANTHER" id="PTHR30605">
    <property type="entry name" value="ANHYDRO-N-ACETYLMURAMIC ACID KINASE"/>
    <property type="match status" value="1"/>
</dbReference>
<accession>A0AAV3U3D4</accession>
<dbReference type="GO" id="GO:0005524">
    <property type="term" value="F:ATP binding"/>
    <property type="evidence" value="ECO:0007669"/>
    <property type="project" value="UniProtKB-UniRule"/>
</dbReference>
<dbReference type="GO" id="GO:0016301">
    <property type="term" value="F:kinase activity"/>
    <property type="evidence" value="ECO:0007669"/>
    <property type="project" value="UniProtKB-KW"/>
</dbReference>
<keyword evidence="1 2" id="KW-0418">Kinase</keyword>
<keyword evidence="1" id="KW-0067">ATP-binding</keyword>
<comment type="pathway">
    <text evidence="1">Amino-sugar metabolism; 1,6-anhydro-N-acetylmuramate degradation.</text>
</comment>
<sequence>MTELYIGLMSGTSIDSIDAALISVNSEQITLLDSHSHTFPPALKQHIHHLCHADQASLDLIGACDREIAEHFAKATLALLAKSNLTASDITAIGSHGQTIRHRPSQEHQGPFTWQLGDPNIIAFKTGITTVADFRRMDMAAGGQAAPLAPIFHQALFGSGDVNRSLCNVGGISNVTWLPASGEIKGFDLGPGNALMDCWINHHRQQPFDANGQWAAGGTVLPELLARFLQHPFLLLPPPKSTGREEFHLHWVNELVSQLSHEPSPQDVQATLLEFTAQSIVTGITQHCPSAELYICGGGAHNGALMTRLNQLLPGVAVGTTDEIGIAADWVEACGFAWLAHQRMHRLPGSHTAVTGAAKACVLGGIYVAGV</sequence>
<dbReference type="PANTHER" id="PTHR30605:SF0">
    <property type="entry name" value="ANHYDRO-N-ACETYLMURAMIC ACID KINASE"/>
    <property type="match status" value="1"/>
</dbReference>
<dbReference type="RefSeq" id="WP_345421117.1">
    <property type="nucleotide sequence ID" value="NZ_AP031496.1"/>
</dbReference>
<dbReference type="GO" id="GO:0016773">
    <property type="term" value="F:phosphotransferase activity, alcohol group as acceptor"/>
    <property type="evidence" value="ECO:0007669"/>
    <property type="project" value="UniProtKB-UniRule"/>
</dbReference>
<dbReference type="GO" id="GO:0097175">
    <property type="term" value="P:1,6-anhydro-N-acetyl-beta-muramic acid catabolic process"/>
    <property type="evidence" value="ECO:0007669"/>
    <property type="project" value="UniProtKB-UniRule"/>
</dbReference>
<dbReference type="Gene3D" id="3.30.420.40">
    <property type="match status" value="2"/>
</dbReference>
<dbReference type="SUPFAM" id="SSF53067">
    <property type="entry name" value="Actin-like ATPase domain"/>
    <property type="match status" value="1"/>
</dbReference>
<name>A0AAV3U3D4_9ALTE</name>
<reference evidence="3" key="1">
    <citation type="journal article" date="2019" name="Int. J. Syst. Evol. Microbiol.">
        <title>The Global Catalogue of Microorganisms (GCM) 10K type strain sequencing project: providing services to taxonomists for standard genome sequencing and annotation.</title>
        <authorList>
            <consortium name="The Broad Institute Genomics Platform"/>
            <consortium name="The Broad Institute Genome Sequencing Center for Infectious Disease"/>
            <person name="Wu L."/>
            <person name="Ma J."/>
        </authorList>
    </citation>
    <scope>NUCLEOTIDE SEQUENCE [LARGE SCALE GENOMIC DNA]</scope>
    <source>
        <strain evidence="3">JCM 19134</strain>
    </source>
</reference>
<dbReference type="InterPro" id="IPR043129">
    <property type="entry name" value="ATPase_NBD"/>
</dbReference>
<feature type="binding site" evidence="1">
    <location>
        <begin position="11"/>
        <end position="18"/>
    </location>
    <ligand>
        <name>ATP</name>
        <dbReference type="ChEBI" id="CHEBI:30616"/>
    </ligand>
</feature>
<comment type="similarity">
    <text evidence="1">Belongs to the anhydro-N-acetylmuramic acid kinase family.</text>
</comment>
<keyword evidence="3" id="KW-1185">Reference proteome</keyword>
<dbReference type="Pfam" id="PF03702">
    <property type="entry name" value="AnmK"/>
    <property type="match status" value="1"/>
</dbReference>
<dbReference type="InterPro" id="IPR005338">
    <property type="entry name" value="Anhydro_N_Ac-Mur_kinase"/>
</dbReference>
<dbReference type="NCBIfam" id="NF007139">
    <property type="entry name" value="PRK09585.1-3"/>
    <property type="match status" value="1"/>
</dbReference>
<dbReference type="GO" id="GO:0009254">
    <property type="term" value="P:peptidoglycan turnover"/>
    <property type="evidence" value="ECO:0007669"/>
    <property type="project" value="UniProtKB-UniRule"/>
</dbReference>
<evidence type="ECO:0000256" key="1">
    <source>
        <dbReference type="HAMAP-Rule" id="MF_01270"/>
    </source>
</evidence>
<keyword evidence="1" id="KW-0547">Nucleotide-binding</keyword>